<feature type="domain" description="5'-Nucleotidase C-terminal" evidence="4">
    <location>
        <begin position="302"/>
        <end position="457"/>
    </location>
</feature>
<gene>
    <name evidence="5" type="ORF">GCM10011316_22400</name>
</gene>
<dbReference type="SUPFAM" id="SSF56300">
    <property type="entry name" value="Metallo-dependent phosphatases"/>
    <property type="match status" value="1"/>
</dbReference>
<dbReference type="InterPro" id="IPR004843">
    <property type="entry name" value="Calcineurin-like_PHP"/>
</dbReference>
<dbReference type="GO" id="GO:0016787">
    <property type="term" value="F:hydrolase activity"/>
    <property type="evidence" value="ECO:0007669"/>
    <property type="project" value="UniProtKB-KW"/>
</dbReference>
<dbReference type="InterPro" id="IPR029052">
    <property type="entry name" value="Metallo-depent_PP-like"/>
</dbReference>
<dbReference type="AlphaFoldDB" id="A0A916TKS9"/>
<dbReference type="Gene3D" id="3.60.21.10">
    <property type="match status" value="1"/>
</dbReference>
<sequence>MRLAALLAAALLASVSTTAFAKDRLTIVHVNDLDRMEGTGDTGGVARLATVISDIRAQGGTVLATSAGDSISPSLLSSFDEGAHMIALMNMVGLDAMALGNHEFDFGPDVLRTRISEANFTMLSNNAYEPDGTLVDGVADNMMVEVGDHTVGLFGLTTDGTAVKSSPGDVTFKDPVEVAAATAAALREAGADVVIALAHTDRPEDIQLLEAGDIDLLLSGDDHDLVISYNGRVAMVESSSQASLVTVVTLDIETVEGRRGPQVEWSPAFEVINTVAVEPDPVVAAEVAKYEAFLSAELDIEIGETPVLLDTRRTTVRAAESAFGNLTVDAMRLETGADVAITNGGGIRGDTTYEPGTVITRRDILTELPFGNKTVLLEVSGADILAALENGVSAVEDGGGRFPHVSGMTFAFDSSKPAGSRVSGVMIGGAPLDEGVTYLLATNDFMGNGGDGYAMFAGKPSVIEANAAELMAAQVIRAFETGGAVPTLDGRITQIN</sequence>
<name>A0A916TKS9_9HYPH</name>
<protein>
    <submittedName>
        <fullName evidence="5">Multifunctional 2',3'-cyclic-nucleotide 2'-phosphodiesterase/5'-nucleotidase/3'-nucleotidase</fullName>
    </submittedName>
</protein>
<dbReference type="Gene3D" id="3.90.780.10">
    <property type="entry name" value="5'-Nucleotidase, C-terminal domain"/>
    <property type="match status" value="1"/>
</dbReference>
<evidence type="ECO:0000313" key="5">
    <source>
        <dbReference type="EMBL" id="GGB49802.1"/>
    </source>
</evidence>
<keyword evidence="2" id="KW-0547">Nucleotide-binding</keyword>
<reference evidence="5" key="2">
    <citation type="submission" date="2020-09" db="EMBL/GenBank/DDBJ databases">
        <authorList>
            <person name="Sun Q."/>
            <person name="Zhou Y."/>
        </authorList>
    </citation>
    <scope>NUCLEOTIDE SEQUENCE</scope>
    <source>
        <strain evidence="5">CGMCC 1.12426</strain>
    </source>
</reference>
<feature type="chain" id="PRO_5038169841" evidence="2">
    <location>
        <begin position="22"/>
        <end position="496"/>
    </location>
</feature>
<evidence type="ECO:0000259" key="4">
    <source>
        <dbReference type="Pfam" id="PF02872"/>
    </source>
</evidence>
<feature type="domain" description="Calcineurin-like phosphoesterase" evidence="3">
    <location>
        <begin position="26"/>
        <end position="224"/>
    </location>
</feature>
<comment type="similarity">
    <text evidence="2">Belongs to the 5'-nucleotidase family.</text>
</comment>
<evidence type="ECO:0000256" key="2">
    <source>
        <dbReference type="RuleBase" id="RU362119"/>
    </source>
</evidence>
<dbReference type="GO" id="GO:0009166">
    <property type="term" value="P:nucleotide catabolic process"/>
    <property type="evidence" value="ECO:0007669"/>
    <property type="project" value="InterPro"/>
</dbReference>
<accession>A0A916TKS9</accession>
<dbReference type="PANTHER" id="PTHR11575">
    <property type="entry name" value="5'-NUCLEOTIDASE-RELATED"/>
    <property type="match status" value="1"/>
</dbReference>
<evidence type="ECO:0000313" key="6">
    <source>
        <dbReference type="Proteomes" id="UP000605148"/>
    </source>
</evidence>
<reference evidence="5" key="1">
    <citation type="journal article" date="2014" name="Int. J. Syst. Evol. Microbiol.">
        <title>Complete genome sequence of Corynebacterium casei LMG S-19264T (=DSM 44701T), isolated from a smear-ripened cheese.</title>
        <authorList>
            <consortium name="US DOE Joint Genome Institute (JGI-PGF)"/>
            <person name="Walter F."/>
            <person name="Albersmeier A."/>
            <person name="Kalinowski J."/>
            <person name="Ruckert C."/>
        </authorList>
    </citation>
    <scope>NUCLEOTIDE SEQUENCE</scope>
    <source>
        <strain evidence="5">CGMCC 1.12426</strain>
    </source>
</reference>
<dbReference type="InterPro" id="IPR008334">
    <property type="entry name" value="5'-Nucleotdase_C"/>
</dbReference>
<keyword evidence="1 2" id="KW-0732">Signal</keyword>
<dbReference type="OrthoDB" id="9803927at2"/>
<dbReference type="PRINTS" id="PR01607">
    <property type="entry name" value="APYRASEFAMLY"/>
</dbReference>
<evidence type="ECO:0000259" key="3">
    <source>
        <dbReference type="Pfam" id="PF00149"/>
    </source>
</evidence>
<dbReference type="PANTHER" id="PTHR11575:SF24">
    <property type="entry name" value="5'-NUCLEOTIDASE"/>
    <property type="match status" value="1"/>
</dbReference>
<dbReference type="Proteomes" id="UP000605148">
    <property type="component" value="Unassembled WGS sequence"/>
</dbReference>
<dbReference type="Pfam" id="PF00149">
    <property type="entry name" value="Metallophos"/>
    <property type="match status" value="1"/>
</dbReference>
<proteinExistence type="inferred from homology"/>
<dbReference type="EMBL" id="BMFA01000006">
    <property type="protein sequence ID" value="GGB49802.1"/>
    <property type="molecule type" value="Genomic_DNA"/>
</dbReference>
<dbReference type="RefSeq" id="WP_150496278.1">
    <property type="nucleotide sequence ID" value="NZ_BMFA01000006.1"/>
</dbReference>
<organism evidence="5 6">
    <name type="scientific">Roseibium aquae</name>
    <dbReference type="NCBI Taxonomy" id="1323746"/>
    <lineage>
        <taxon>Bacteria</taxon>
        <taxon>Pseudomonadati</taxon>
        <taxon>Pseudomonadota</taxon>
        <taxon>Alphaproteobacteria</taxon>
        <taxon>Hyphomicrobiales</taxon>
        <taxon>Stappiaceae</taxon>
        <taxon>Roseibium</taxon>
    </lineage>
</organism>
<evidence type="ECO:0000256" key="1">
    <source>
        <dbReference type="ARBA" id="ARBA00022729"/>
    </source>
</evidence>
<dbReference type="InterPro" id="IPR006179">
    <property type="entry name" value="5_nucleotidase/apyrase"/>
</dbReference>
<comment type="caution">
    <text evidence="5">The sequence shown here is derived from an EMBL/GenBank/DDBJ whole genome shotgun (WGS) entry which is preliminary data.</text>
</comment>
<keyword evidence="2" id="KW-0378">Hydrolase</keyword>
<dbReference type="InterPro" id="IPR036907">
    <property type="entry name" value="5'-Nucleotdase_C_sf"/>
</dbReference>
<dbReference type="SUPFAM" id="SSF55816">
    <property type="entry name" value="5'-nucleotidase (syn. UDP-sugar hydrolase), C-terminal domain"/>
    <property type="match status" value="1"/>
</dbReference>
<dbReference type="GO" id="GO:0000166">
    <property type="term" value="F:nucleotide binding"/>
    <property type="evidence" value="ECO:0007669"/>
    <property type="project" value="UniProtKB-KW"/>
</dbReference>
<dbReference type="Pfam" id="PF02872">
    <property type="entry name" value="5_nucleotid_C"/>
    <property type="match status" value="1"/>
</dbReference>
<feature type="signal peptide" evidence="2">
    <location>
        <begin position="1"/>
        <end position="21"/>
    </location>
</feature>
<keyword evidence="6" id="KW-1185">Reference proteome</keyword>